<reference evidence="2 3" key="1">
    <citation type="submission" date="2019-01" db="EMBL/GenBank/DDBJ databases">
        <title>Sinorhodobacter populi sp. nov. isolated from the symptomatic bark tissue of Populus euramericana canker.</title>
        <authorList>
            <person name="Xu G."/>
        </authorList>
    </citation>
    <scope>NUCLEOTIDE SEQUENCE [LARGE SCALE GENOMIC DNA]</scope>
    <source>
        <strain evidence="2 3">CCTCC AB2012026</strain>
    </source>
</reference>
<feature type="signal peptide" evidence="1">
    <location>
        <begin position="1"/>
        <end position="23"/>
    </location>
</feature>
<dbReference type="RefSeq" id="WP_128151158.1">
    <property type="nucleotide sequence ID" value="NZ_SAVB01000023.1"/>
</dbReference>
<name>A0A443L9C8_9RHOB</name>
<dbReference type="AlphaFoldDB" id="A0A443L9C8"/>
<evidence type="ECO:0000313" key="2">
    <source>
        <dbReference type="EMBL" id="RWR45752.1"/>
    </source>
</evidence>
<evidence type="ECO:0000256" key="1">
    <source>
        <dbReference type="SAM" id="SignalP"/>
    </source>
</evidence>
<dbReference type="EMBL" id="SAVB01000023">
    <property type="protein sequence ID" value="RWR45752.1"/>
    <property type="molecule type" value="Genomic_DNA"/>
</dbReference>
<feature type="chain" id="PRO_5019149589" description="Secreted protein" evidence="1">
    <location>
        <begin position="24"/>
        <end position="76"/>
    </location>
</feature>
<protein>
    <recommendedName>
        <fullName evidence="4">Secreted protein</fullName>
    </recommendedName>
</protein>
<sequence length="76" mass="7605">MTRILTATTLSLILAVAPAFVSADPAPNTVLPGGPLSDDMEQNLKDLTPALGILGILIIAGNGGTNSTTSTPSTTN</sequence>
<accession>A0A443L9C8</accession>
<keyword evidence="1" id="KW-0732">Signal</keyword>
<dbReference type="Proteomes" id="UP000286594">
    <property type="component" value="Unassembled WGS sequence"/>
</dbReference>
<gene>
    <name evidence="2" type="ORF">EOW65_16085</name>
</gene>
<evidence type="ECO:0008006" key="4">
    <source>
        <dbReference type="Google" id="ProtNLM"/>
    </source>
</evidence>
<keyword evidence="3" id="KW-1185">Reference proteome</keyword>
<organism evidence="2 3">
    <name type="scientific">Paenirhodobacter ferrireducens</name>
    <dbReference type="NCBI Taxonomy" id="1215032"/>
    <lineage>
        <taxon>Bacteria</taxon>
        <taxon>Pseudomonadati</taxon>
        <taxon>Pseudomonadota</taxon>
        <taxon>Alphaproteobacteria</taxon>
        <taxon>Rhodobacterales</taxon>
        <taxon>Rhodobacter group</taxon>
        <taxon>Paenirhodobacter</taxon>
    </lineage>
</organism>
<comment type="caution">
    <text evidence="2">The sequence shown here is derived from an EMBL/GenBank/DDBJ whole genome shotgun (WGS) entry which is preliminary data.</text>
</comment>
<proteinExistence type="predicted"/>
<evidence type="ECO:0000313" key="3">
    <source>
        <dbReference type="Proteomes" id="UP000286594"/>
    </source>
</evidence>